<dbReference type="RefSeq" id="WP_051658116.1">
    <property type="nucleotide sequence ID" value="NZ_CP007794.1"/>
</dbReference>
<sequence>MKTLISLDDVESIKRELIGMLPDFKSSHRVEAMARGLGWGSNAALRAELAVGPQTRSPDSRVFSEYLKEHGFQAVKYGALEEAVVRCKFAGTRSAVEAVMAAEPGLSMNGFRTDDFRKSRQEREDEFRGLREEMPSADGVLQFVRACEFLAQVPRRATVNRTSISYDWKHVAERFHRERGEPDSYVSNGMFIAAALHLGFTVKRDGTGPNAFLNIAPADRPRRSRGGDMLAKSVGGPTRTAAWRNMMVAAINTGLDRGLFSLDAGDNRWGDGEGVYRFDFAGLPAIASVRGAGFGELGVSVAVRPTERAAEFVRTANAGFLAGDAFASGWLERKDGKWLQSPDKPMNAFRRDLLPVIARETVEPRGFAASGPFRL</sequence>
<evidence type="ECO:0000313" key="1">
    <source>
        <dbReference type="EMBL" id="AIB13206.1"/>
    </source>
</evidence>
<dbReference type="EMBL" id="CP007794">
    <property type="protein sequence ID" value="AIB13206.1"/>
    <property type="molecule type" value="Genomic_DNA"/>
</dbReference>
<dbReference type="AlphaFoldDB" id="A0A060DG85"/>
<dbReference type="Proteomes" id="UP000027186">
    <property type="component" value="Plasmid AbAZ39_p1"/>
</dbReference>
<name>A0A060DG85_9PROT</name>
<proteinExistence type="predicted"/>
<reference evidence="1 2" key="1">
    <citation type="journal article" date="2014" name="Genome Announc.">
        <title>Complete Genome Sequence of the Model Rhizosphere Strain Azospirillum brasilense Az39, Successfully Applied in Agriculture.</title>
        <authorList>
            <person name="Rivera D."/>
            <person name="Revale S."/>
            <person name="Molina R."/>
            <person name="Gualpa J."/>
            <person name="Puente M."/>
            <person name="Maroniche G."/>
            <person name="Paris G."/>
            <person name="Baker D."/>
            <person name="Clavijo B."/>
            <person name="McLay K."/>
            <person name="Spaepen S."/>
            <person name="Perticari A."/>
            <person name="Vazquez M."/>
            <person name="Wisniewski-Dye F."/>
            <person name="Watkins C."/>
            <person name="Martinez-Abarca F."/>
            <person name="Vanderleyden J."/>
            <person name="Cassan F."/>
        </authorList>
    </citation>
    <scope>NUCLEOTIDE SEQUENCE [LARGE SCALE GENOMIC DNA]</scope>
    <source>
        <strain evidence="1 2">Az39</strain>
        <plasmid evidence="1">AbAZ39_p1</plasmid>
    </source>
</reference>
<dbReference type="KEGG" id="abq:ABAZ39_14680"/>
<geneLocation type="plasmid" evidence="1 2">
    <name>AbAZ39_p1</name>
</geneLocation>
<organism evidence="1 2">
    <name type="scientific">Azospirillum argentinense</name>
    <dbReference type="NCBI Taxonomy" id="2970906"/>
    <lineage>
        <taxon>Bacteria</taxon>
        <taxon>Pseudomonadati</taxon>
        <taxon>Pseudomonadota</taxon>
        <taxon>Alphaproteobacteria</taxon>
        <taxon>Rhodospirillales</taxon>
        <taxon>Azospirillaceae</taxon>
        <taxon>Azospirillum</taxon>
    </lineage>
</organism>
<protein>
    <submittedName>
        <fullName evidence="1">Uncharacterized protein</fullName>
    </submittedName>
</protein>
<accession>A0A060DG85</accession>
<evidence type="ECO:0000313" key="2">
    <source>
        <dbReference type="Proteomes" id="UP000027186"/>
    </source>
</evidence>
<keyword evidence="1" id="KW-0614">Plasmid</keyword>
<gene>
    <name evidence="1" type="ORF">ABAZ39_14680</name>
</gene>